<proteinExistence type="predicted"/>
<comment type="caution">
    <text evidence="1">The sequence shown here is derived from an EMBL/GenBank/DDBJ whole genome shotgun (WGS) entry which is preliminary data.</text>
</comment>
<evidence type="ECO:0000313" key="1">
    <source>
        <dbReference type="EMBL" id="RYR48506.1"/>
    </source>
</evidence>
<evidence type="ECO:0000313" key="2">
    <source>
        <dbReference type="Proteomes" id="UP000289738"/>
    </source>
</evidence>
<dbReference type="EMBL" id="SDMP01000007">
    <property type="protein sequence ID" value="RYR48506.1"/>
    <property type="molecule type" value="Genomic_DNA"/>
</dbReference>
<sequence>MRPNFPNIGSNSKEKECVLDNKFIVSYNPELLLKFGCHINVEYTCQTSSINMYTRVMTT</sequence>
<organism evidence="1 2">
    <name type="scientific">Arachis hypogaea</name>
    <name type="common">Peanut</name>
    <dbReference type="NCBI Taxonomy" id="3818"/>
    <lineage>
        <taxon>Eukaryota</taxon>
        <taxon>Viridiplantae</taxon>
        <taxon>Streptophyta</taxon>
        <taxon>Embryophyta</taxon>
        <taxon>Tracheophyta</taxon>
        <taxon>Spermatophyta</taxon>
        <taxon>Magnoliopsida</taxon>
        <taxon>eudicotyledons</taxon>
        <taxon>Gunneridae</taxon>
        <taxon>Pentapetalae</taxon>
        <taxon>rosids</taxon>
        <taxon>fabids</taxon>
        <taxon>Fabales</taxon>
        <taxon>Fabaceae</taxon>
        <taxon>Papilionoideae</taxon>
        <taxon>50 kb inversion clade</taxon>
        <taxon>dalbergioids sensu lato</taxon>
        <taxon>Dalbergieae</taxon>
        <taxon>Pterocarpus clade</taxon>
        <taxon>Arachis</taxon>
    </lineage>
</organism>
<name>A0A445CC31_ARAHY</name>
<reference evidence="1 2" key="1">
    <citation type="submission" date="2019-01" db="EMBL/GenBank/DDBJ databases">
        <title>Sequencing of cultivated peanut Arachis hypogaea provides insights into genome evolution and oil improvement.</title>
        <authorList>
            <person name="Chen X."/>
        </authorList>
    </citation>
    <scope>NUCLEOTIDE SEQUENCE [LARGE SCALE GENOMIC DNA]</scope>
    <source>
        <strain evidence="2">cv. Fuhuasheng</strain>
        <tissue evidence="1">Leaves</tissue>
    </source>
</reference>
<protein>
    <submittedName>
        <fullName evidence="1">Uncharacterized protein</fullName>
    </submittedName>
</protein>
<accession>A0A445CC31</accession>
<dbReference type="Proteomes" id="UP000289738">
    <property type="component" value="Chromosome A07"/>
</dbReference>
<gene>
    <name evidence="1" type="ORF">Ahy_A07g034528</name>
</gene>
<dbReference type="AlphaFoldDB" id="A0A445CC31"/>
<keyword evidence="2" id="KW-1185">Reference proteome</keyword>